<dbReference type="GO" id="GO:0015087">
    <property type="term" value="F:cobalt ion transmembrane transporter activity"/>
    <property type="evidence" value="ECO:0007669"/>
    <property type="project" value="TreeGrafter"/>
</dbReference>
<name>A0A420Y8J9_9PEZI</name>
<feature type="compositionally biased region" description="Basic and acidic residues" evidence="8">
    <location>
        <begin position="28"/>
        <end position="42"/>
    </location>
</feature>
<dbReference type="InterPro" id="IPR045863">
    <property type="entry name" value="CorA_TM1_TM2"/>
</dbReference>
<keyword evidence="7 9" id="KW-0472">Membrane</keyword>
<reference evidence="10 11" key="1">
    <citation type="submission" date="2018-08" db="EMBL/GenBank/DDBJ databases">
        <title>Draft genome of the lignicolous fungus Coniochaeta pulveracea.</title>
        <authorList>
            <person name="Borstlap C.J."/>
            <person name="De Witt R.N."/>
            <person name="Botha A."/>
            <person name="Volschenk H."/>
        </authorList>
    </citation>
    <scope>NUCLEOTIDE SEQUENCE [LARGE SCALE GENOMIC DNA]</scope>
    <source>
        <strain evidence="10 11">CAB683</strain>
    </source>
</reference>
<dbReference type="EMBL" id="QVQW01000034">
    <property type="protein sequence ID" value="RKU44137.1"/>
    <property type="molecule type" value="Genomic_DNA"/>
</dbReference>
<keyword evidence="6 9" id="KW-1133">Transmembrane helix</keyword>
<protein>
    <recommendedName>
        <fullName evidence="12">CorA metal ion transporter</fullName>
    </recommendedName>
</protein>
<feature type="compositionally biased region" description="Basic residues" evidence="8">
    <location>
        <begin position="66"/>
        <end position="76"/>
    </location>
</feature>
<feature type="transmembrane region" description="Helical" evidence="9">
    <location>
        <begin position="431"/>
        <end position="454"/>
    </location>
</feature>
<dbReference type="InterPro" id="IPR045861">
    <property type="entry name" value="CorA_cytoplasmic_dom"/>
</dbReference>
<feature type="region of interest" description="Disordered" evidence="8">
    <location>
        <begin position="224"/>
        <end position="250"/>
    </location>
</feature>
<dbReference type="Proteomes" id="UP000275385">
    <property type="component" value="Unassembled WGS sequence"/>
</dbReference>
<comment type="subcellular location">
    <subcellularLocation>
        <location evidence="1">Cell membrane</location>
        <topology evidence="1">Multi-pass membrane protein</topology>
    </subcellularLocation>
</comment>
<gene>
    <name evidence="10" type="ORF">DL546_004474</name>
</gene>
<keyword evidence="4" id="KW-1003">Cell membrane</keyword>
<dbReference type="Gene3D" id="1.20.58.340">
    <property type="entry name" value="Magnesium transport protein CorA, transmembrane region"/>
    <property type="match status" value="2"/>
</dbReference>
<organism evidence="10 11">
    <name type="scientific">Coniochaeta pulveracea</name>
    <dbReference type="NCBI Taxonomy" id="177199"/>
    <lineage>
        <taxon>Eukaryota</taxon>
        <taxon>Fungi</taxon>
        <taxon>Dikarya</taxon>
        <taxon>Ascomycota</taxon>
        <taxon>Pezizomycotina</taxon>
        <taxon>Sordariomycetes</taxon>
        <taxon>Sordariomycetidae</taxon>
        <taxon>Coniochaetales</taxon>
        <taxon>Coniochaetaceae</taxon>
        <taxon>Coniochaeta</taxon>
    </lineage>
</organism>
<evidence type="ECO:0000313" key="11">
    <source>
        <dbReference type="Proteomes" id="UP000275385"/>
    </source>
</evidence>
<dbReference type="SUPFAM" id="SSF143865">
    <property type="entry name" value="CorA soluble domain-like"/>
    <property type="match status" value="1"/>
</dbReference>
<evidence type="ECO:0000313" key="10">
    <source>
        <dbReference type="EMBL" id="RKU44137.1"/>
    </source>
</evidence>
<evidence type="ECO:0000256" key="9">
    <source>
        <dbReference type="SAM" id="Phobius"/>
    </source>
</evidence>
<dbReference type="Pfam" id="PF01544">
    <property type="entry name" value="CorA"/>
    <property type="match status" value="1"/>
</dbReference>
<dbReference type="GO" id="GO:0005886">
    <property type="term" value="C:plasma membrane"/>
    <property type="evidence" value="ECO:0007669"/>
    <property type="project" value="UniProtKB-SubCell"/>
</dbReference>
<evidence type="ECO:0000256" key="8">
    <source>
        <dbReference type="SAM" id="MobiDB-lite"/>
    </source>
</evidence>
<dbReference type="OrthoDB" id="165352at2759"/>
<feature type="compositionally biased region" description="Basic and acidic residues" evidence="8">
    <location>
        <begin position="269"/>
        <end position="280"/>
    </location>
</feature>
<dbReference type="GO" id="GO:0015095">
    <property type="term" value="F:magnesium ion transmembrane transporter activity"/>
    <property type="evidence" value="ECO:0007669"/>
    <property type="project" value="TreeGrafter"/>
</dbReference>
<comment type="caution">
    <text evidence="10">The sequence shown here is derived from an EMBL/GenBank/DDBJ whole genome shotgun (WGS) entry which is preliminary data.</text>
</comment>
<keyword evidence="5 9" id="KW-0812">Transmembrane</keyword>
<dbReference type="PANTHER" id="PTHR46494:SF1">
    <property type="entry name" value="CORA FAMILY METAL ION TRANSPORTER (EUROFUNG)"/>
    <property type="match status" value="1"/>
</dbReference>
<proteinExistence type="inferred from homology"/>
<evidence type="ECO:0000256" key="4">
    <source>
        <dbReference type="ARBA" id="ARBA00022475"/>
    </source>
</evidence>
<feature type="transmembrane region" description="Helical" evidence="9">
    <location>
        <begin position="568"/>
        <end position="589"/>
    </location>
</feature>
<dbReference type="STRING" id="177199.A0A420Y8J9"/>
<evidence type="ECO:0000256" key="3">
    <source>
        <dbReference type="ARBA" id="ARBA00022448"/>
    </source>
</evidence>
<dbReference type="Gene3D" id="3.30.460.20">
    <property type="entry name" value="CorA soluble domain-like"/>
    <property type="match status" value="1"/>
</dbReference>
<keyword evidence="3" id="KW-0813">Transport</keyword>
<evidence type="ECO:0000256" key="1">
    <source>
        <dbReference type="ARBA" id="ARBA00004651"/>
    </source>
</evidence>
<feature type="compositionally biased region" description="Acidic residues" evidence="8">
    <location>
        <begin position="226"/>
        <end position="235"/>
    </location>
</feature>
<feature type="region of interest" description="Disordered" evidence="8">
    <location>
        <begin position="1"/>
        <end position="84"/>
    </location>
</feature>
<dbReference type="GO" id="GO:0000287">
    <property type="term" value="F:magnesium ion binding"/>
    <property type="evidence" value="ECO:0007669"/>
    <property type="project" value="TreeGrafter"/>
</dbReference>
<feature type="transmembrane region" description="Helical" evidence="9">
    <location>
        <begin position="531"/>
        <end position="548"/>
    </location>
</feature>
<dbReference type="SUPFAM" id="SSF144083">
    <property type="entry name" value="Magnesium transport protein CorA, transmembrane region"/>
    <property type="match status" value="1"/>
</dbReference>
<dbReference type="InterPro" id="IPR002523">
    <property type="entry name" value="MgTranspt_CorA/ZnTranspt_ZntB"/>
</dbReference>
<evidence type="ECO:0000256" key="2">
    <source>
        <dbReference type="ARBA" id="ARBA00009765"/>
    </source>
</evidence>
<keyword evidence="11" id="KW-1185">Reference proteome</keyword>
<feature type="region of interest" description="Disordered" evidence="8">
    <location>
        <begin position="268"/>
        <end position="322"/>
    </location>
</feature>
<evidence type="ECO:0000256" key="5">
    <source>
        <dbReference type="ARBA" id="ARBA00022692"/>
    </source>
</evidence>
<evidence type="ECO:0000256" key="7">
    <source>
        <dbReference type="ARBA" id="ARBA00023136"/>
    </source>
</evidence>
<accession>A0A420Y8J9</accession>
<dbReference type="AlphaFoldDB" id="A0A420Y8J9"/>
<evidence type="ECO:0008006" key="12">
    <source>
        <dbReference type="Google" id="ProtNLM"/>
    </source>
</evidence>
<dbReference type="GO" id="GO:0050897">
    <property type="term" value="F:cobalt ion binding"/>
    <property type="evidence" value="ECO:0007669"/>
    <property type="project" value="TreeGrafter"/>
</dbReference>
<comment type="similarity">
    <text evidence="2">Belongs to the CorA metal ion transporter (MIT) (TC 1.A.35) family.</text>
</comment>
<sequence>MTDNRAELINMATAAPLTPYSTAPAMDEPDRSHSPELADIHARVAAASSETDLPRDYHGPPSPVAHHPRRRRRRSTHGSNNLRPFETVDDFASFELRPGWRPGAEPGVDPTKPDGGHASMPSLSAPCEITLVDFSEAHIAVHQLNNDNLVEFLKIPQPKGATCRWINVNGLSWDVIQALGQYKTLHKLAIEDIMNTRNRTKAEWFASHAFIVLTLQKLVHVRDTESDSEDEEEEQDTKIVEPARQKSSRPNWLSRKVRRLFGLPRKRRMPDVEPAHDHLQGRGIGPTDWYSRPKTSSDERRSRTMRTLQRHHSQHWQPSDERTQYMEKNSALASKDLAVAAEQVSMFLMDDNTLISFFEASAQDVEEPIIRRLQTVDTILRRSCDASMLAQAVIDAIIDLAIPVAACYQEVIGDLELDVITSPTIQHTKRLYIMITEINKILSFISPITTLITAMRDHKADMAQEVTTEKLRDSTTGVIITPLTYTYLGDVLDHSILITEELNQIKNQGSDMIDLIFNTISAYTNETMKQLTFTTILFLPLTFLTGYYGQNFELFPDLKKSISYFWKIAAPVVVGTVLILMRGMIWNFIRTTVQRYRIGQLRKDRRERRRLARKKASKMA</sequence>
<evidence type="ECO:0000256" key="6">
    <source>
        <dbReference type="ARBA" id="ARBA00022989"/>
    </source>
</evidence>
<dbReference type="PANTHER" id="PTHR46494">
    <property type="entry name" value="CORA FAMILY METAL ION TRANSPORTER (EUROFUNG)"/>
    <property type="match status" value="1"/>
</dbReference>